<sequence>MPVLITPDQRYIVVRGRLWRAANPSLEPAERDALTRRLMNARREVAAARRVGDDERLARARGEVDAAKVALGERGAVWWTDGAPDLNRKLVKNTPYAKWFDGVAQPAAVR</sequence>
<dbReference type="AlphaFoldDB" id="A0A3D8VH51"/>
<organism evidence="1 2">
    <name type="scientific">Lysobacter soli</name>
    <dbReference type="NCBI Taxonomy" id="453783"/>
    <lineage>
        <taxon>Bacteria</taxon>
        <taxon>Pseudomonadati</taxon>
        <taxon>Pseudomonadota</taxon>
        <taxon>Gammaproteobacteria</taxon>
        <taxon>Lysobacterales</taxon>
        <taxon>Lysobacteraceae</taxon>
        <taxon>Lysobacter</taxon>
    </lineage>
</organism>
<dbReference type="Proteomes" id="UP000256829">
    <property type="component" value="Unassembled WGS sequence"/>
</dbReference>
<accession>A0A3D8VH51</accession>
<keyword evidence="2" id="KW-1185">Reference proteome</keyword>
<name>A0A3D8VH51_9GAMM</name>
<gene>
    <name evidence="1" type="ORF">DX912_04125</name>
</gene>
<comment type="caution">
    <text evidence="1">The sequence shown here is derived from an EMBL/GenBank/DDBJ whole genome shotgun (WGS) entry which is preliminary data.</text>
</comment>
<dbReference type="RefSeq" id="WP_115841210.1">
    <property type="nucleotide sequence ID" value="NZ_CP183976.1"/>
</dbReference>
<protein>
    <submittedName>
        <fullName evidence="1">Uncharacterized protein</fullName>
    </submittedName>
</protein>
<reference evidence="1 2" key="1">
    <citation type="submission" date="2018-08" db="EMBL/GenBank/DDBJ databases">
        <title>Lysobacter soli KCTC 22011, whole genome shotgun sequence.</title>
        <authorList>
            <person name="Zhang X."/>
            <person name="Feng G."/>
            <person name="Zhu H."/>
        </authorList>
    </citation>
    <scope>NUCLEOTIDE SEQUENCE [LARGE SCALE GENOMIC DNA]</scope>
    <source>
        <strain evidence="1 2">KCTC 22011</strain>
    </source>
</reference>
<evidence type="ECO:0000313" key="1">
    <source>
        <dbReference type="EMBL" id="RDY68696.1"/>
    </source>
</evidence>
<proteinExistence type="predicted"/>
<dbReference type="EMBL" id="QTJR01000002">
    <property type="protein sequence ID" value="RDY68696.1"/>
    <property type="molecule type" value="Genomic_DNA"/>
</dbReference>
<evidence type="ECO:0000313" key="2">
    <source>
        <dbReference type="Proteomes" id="UP000256829"/>
    </source>
</evidence>